<evidence type="ECO:0000256" key="6">
    <source>
        <dbReference type="PIRSR" id="PIRSR604254-1"/>
    </source>
</evidence>
<comment type="similarity">
    <text evidence="2">Belongs to the ADIPOR family.</text>
</comment>
<feature type="transmembrane region" description="Helical" evidence="8">
    <location>
        <begin position="238"/>
        <end position="260"/>
    </location>
</feature>
<comment type="subcellular location">
    <subcellularLocation>
        <location evidence="1">Membrane</location>
        <topology evidence="1">Multi-pass membrane protein</topology>
    </subcellularLocation>
</comment>
<keyword evidence="4 8" id="KW-1133">Transmembrane helix</keyword>
<keyword evidence="6" id="KW-0479">Metal-binding</keyword>
<feature type="transmembrane region" description="Helical" evidence="8">
    <location>
        <begin position="272"/>
        <end position="290"/>
    </location>
</feature>
<evidence type="ECO:0000256" key="4">
    <source>
        <dbReference type="ARBA" id="ARBA00022989"/>
    </source>
</evidence>
<dbReference type="EMBL" id="BMAW01004656">
    <property type="protein sequence ID" value="GFS90317.1"/>
    <property type="molecule type" value="Genomic_DNA"/>
</dbReference>
<dbReference type="Proteomes" id="UP000887013">
    <property type="component" value="Unassembled WGS sequence"/>
</dbReference>
<evidence type="ECO:0000313" key="10">
    <source>
        <dbReference type="Proteomes" id="UP000887013"/>
    </source>
</evidence>
<sequence length="446" mass="52242">MKRKGSLRRKSSGSKKRSKHQTPLHSIGTEPTEVSGYKNAKLGRDCAEIRIAYHWNAMAPKIYDSLFGNHFKKVNRLFPVFFRTWIYVQTKFNLFLSKLCLSEETKNFLFFNTYKTKMSQVLNSASDIPLYKDEEIPPHLREVAILTGYRSPSSSVKECALSVFFATNETLNFWTHFIPTFYFVYQLVFFWDVLKAFNDSYYWPFIVYMITICIYPLISALAHTFCSTSDMARHVWFFLDYGGLSLYAYGAGLLIKAYSFPEELAHTIMGEYFLEILVFLTITCSISACYSRFTENLLWIKIFRLGAFALPWLWDSIPVLYRVTFSVDVDPAVAEHYILQFFFSFCIFFFYASHLPERLAPGKFDFFGNSHQLLHISGIMATHHQMSAVIVDMKDRRAKLEEYYPVAEYWSVQVFSLVLFSISAAICIFIFWARHYENNRMEKRQK</sequence>
<evidence type="ECO:0000256" key="8">
    <source>
        <dbReference type="SAM" id="Phobius"/>
    </source>
</evidence>
<feature type="compositionally biased region" description="Basic residues" evidence="7">
    <location>
        <begin position="1"/>
        <end position="22"/>
    </location>
</feature>
<feature type="transmembrane region" description="Helical" evidence="8">
    <location>
        <begin position="171"/>
        <end position="191"/>
    </location>
</feature>
<comment type="caution">
    <text evidence="9">The sequence shown here is derived from an EMBL/GenBank/DDBJ whole genome shotgun (WGS) entry which is preliminary data.</text>
</comment>
<dbReference type="GO" id="GO:0016020">
    <property type="term" value="C:membrane"/>
    <property type="evidence" value="ECO:0007669"/>
    <property type="project" value="UniProtKB-SubCell"/>
</dbReference>
<evidence type="ECO:0000256" key="3">
    <source>
        <dbReference type="ARBA" id="ARBA00022692"/>
    </source>
</evidence>
<dbReference type="GO" id="GO:0046872">
    <property type="term" value="F:metal ion binding"/>
    <property type="evidence" value="ECO:0007669"/>
    <property type="project" value="UniProtKB-KW"/>
</dbReference>
<keyword evidence="9" id="KW-0675">Receptor</keyword>
<dbReference type="AlphaFoldDB" id="A0A8X6N2I9"/>
<feature type="binding site" evidence="6">
    <location>
        <position position="375"/>
    </location>
    <ligand>
        <name>Zn(2+)</name>
        <dbReference type="ChEBI" id="CHEBI:29105"/>
    </ligand>
</feature>
<evidence type="ECO:0000313" key="9">
    <source>
        <dbReference type="EMBL" id="GFS90317.1"/>
    </source>
</evidence>
<accession>A0A8X6N2I9</accession>
<dbReference type="InterPro" id="IPR004254">
    <property type="entry name" value="AdipoR/HlyIII-related"/>
</dbReference>
<reference evidence="9" key="1">
    <citation type="submission" date="2020-08" db="EMBL/GenBank/DDBJ databases">
        <title>Multicomponent nature underlies the extraordinary mechanical properties of spider dragline silk.</title>
        <authorList>
            <person name="Kono N."/>
            <person name="Nakamura H."/>
            <person name="Mori M."/>
            <person name="Yoshida Y."/>
            <person name="Ohtoshi R."/>
            <person name="Malay A.D."/>
            <person name="Moran D.A.P."/>
            <person name="Tomita M."/>
            <person name="Numata K."/>
            <person name="Arakawa K."/>
        </authorList>
    </citation>
    <scope>NUCLEOTIDE SEQUENCE</scope>
</reference>
<evidence type="ECO:0000256" key="7">
    <source>
        <dbReference type="SAM" id="MobiDB-lite"/>
    </source>
</evidence>
<feature type="transmembrane region" description="Helical" evidence="8">
    <location>
        <begin position="334"/>
        <end position="352"/>
    </location>
</feature>
<feature type="binding site" evidence="6">
    <location>
        <position position="223"/>
    </location>
    <ligand>
        <name>Zn(2+)</name>
        <dbReference type="ChEBI" id="CHEBI:29105"/>
    </ligand>
</feature>
<evidence type="ECO:0000256" key="5">
    <source>
        <dbReference type="ARBA" id="ARBA00023136"/>
    </source>
</evidence>
<dbReference type="PANTHER" id="PTHR20855">
    <property type="entry name" value="ADIPOR/PROGESTIN RECEPTOR-RELATED"/>
    <property type="match status" value="1"/>
</dbReference>
<proteinExistence type="inferred from homology"/>
<evidence type="ECO:0000256" key="1">
    <source>
        <dbReference type="ARBA" id="ARBA00004141"/>
    </source>
</evidence>
<keyword evidence="10" id="KW-1185">Reference proteome</keyword>
<feature type="region of interest" description="Disordered" evidence="7">
    <location>
        <begin position="1"/>
        <end position="32"/>
    </location>
</feature>
<dbReference type="Pfam" id="PF03006">
    <property type="entry name" value="HlyIII"/>
    <property type="match status" value="1"/>
</dbReference>
<dbReference type="OrthoDB" id="529367at2759"/>
<keyword evidence="3 8" id="KW-0812">Transmembrane</keyword>
<organism evidence="9 10">
    <name type="scientific">Nephila pilipes</name>
    <name type="common">Giant wood spider</name>
    <name type="synonym">Nephila maculata</name>
    <dbReference type="NCBI Taxonomy" id="299642"/>
    <lineage>
        <taxon>Eukaryota</taxon>
        <taxon>Metazoa</taxon>
        <taxon>Ecdysozoa</taxon>
        <taxon>Arthropoda</taxon>
        <taxon>Chelicerata</taxon>
        <taxon>Arachnida</taxon>
        <taxon>Araneae</taxon>
        <taxon>Araneomorphae</taxon>
        <taxon>Entelegynae</taxon>
        <taxon>Araneoidea</taxon>
        <taxon>Nephilidae</taxon>
        <taxon>Nephila</taxon>
    </lineage>
</organism>
<evidence type="ECO:0000256" key="2">
    <source>
        <dbReference type="ARBA" id="ARBA00007018"/>
    </source>
</evidence>
<feature type="binding site" evidence="6">
    <location>
        <position position="371"/>
    </location>
    <ligand>
        <name>Zn(2+)</name>
        <dbReference type="ChEBI" id="CHEBI:29105"/>
    </ligand>
</feature>
<dbReference type="PANTHER" id="PTHR20855:SF141">
    <property type="entry name" value="MEMBRANE PROGESTIN RECEPTOR GAMMA-B-LIKE"/>
    <property type="match status" value="1"/>
</dbReference>
<name>A0A8X6N2I9_NEPPI</name>
<gene>
    <name evidence="9" type="primary">PAQR5</name>
    <name evidence="9" type="ORF">NPIL_237911</name>
</gene>
<feature type="transmembrane region" description="Helical" evidence="8">
    <location>
        <begin position="410"/>
        <end position="433"/>
    </location>
</feature>
<dbReference type="GO" id="GO:0038023">
    <property type="term" value="F:signaling receptor activity"/>
    <property type="evidence" value="ECO:0007669"/>
    <property type="project" value="TreeGrafter"/>
</dbReference>
<keyword evidence="6" id="KW-0862">Zinc</keyword>
<feature type="transmembrane region" description="Helical" evidence="8">
    <location>
        <begin position="203"/>
        <end position="226"/>
    </location>
</feature>
<protein>
    <submittedName>
        <fullName evidence="9">Membrane progestin receptor gamma</fullName>
    </submittedName>
</protein>
<keyword evidence="5 8" id="KW-0472">Membrane</keyword>